<reference evidence="1 2" key="1">
    <citation type="submission" date="2017-11" db="EMBL/GenBank/DDBJ databases">
        <title>The genome of Rhizophagus clarus HR1 reveals common genetic basis of auxotrophy among arbuscular mycorrhizal fungi.</title>
        <authorList>
            <person name="Kobayashi Y."/>
        </authorList>
    </citation>
    <scope>NUCLEOTIDE SEQUENCE [LARGE SCALE GENOMIC DNA]</scope>
    <source>
        <strain evidence="1 2">HR1</strain>
    </source>
</reference>
<organism evidence="1 2">
    <name type="scientific">Rhizophagus clarus</name>
    <dbReference type="NCBI Taxonomy" id="94130"/>
    <lineage>
        <taxon>Eukaryota</taxon>
        <taxon>Fungi</taxon>
        <taxon>Fungi incertae sedis</taxon>
        <taxon>Mucoromycota</taxon>
        <taxon>Glomeromycotina</taxon>
        <taxon>Glomeromycetes</taxon>
        <taxon>Glomerales</taxon>
        <taxon>Glomeraceae</taxon>
        <taxon>Rhizophagus</taxon>
    </lineage>
</organism>
<evidence type="ECO:0000313" key="2">
    <source>
        <dbReference type="Proteomes" id="UP000247702"/>
    </source>
</evidence>
<protein>
    <submittedName>
        <fullName evidence="1">Uncharacterized protein</fullName>
    </submittedName>
</protein>
<gene>
    <name evidence="1" type="ORF">RclHR1_00750003</name>
</gene>
<accession>A0A2Z6SLI1</accession>
<dbReference type="Proteomes" id="UP000247702">
    <property type="component" value="Unassembled WGS sequence"/>
</dbReference>
<comment type="caution">
    <text evidence="1">The sequence shown here is derived from an EMBL/GenBank/DDBJ whole genome shotgun (WGS) entry which is preliminary data.</text>
</comment>
<keyword evidence="2" id="KW-1185">Reference proteome</keyword>
<dbReference type="EMBL" id="BEXD01004148">
    <property type="protein sequence ID" value="GBC07469.1"/>
    <property type="molecule type" value="Genomic_DNA"/>
</dbReference>
<evidence type="ECO:0000313" key="1">
    <source>
        <dbReference type="EMBL" id="GBC07469.1"/>
    </source>
</evidence>
<proteinExistence type="predicted"/>
<sequence>MEGFEKFQCGCRCYCGYGCGCKQNSQILLPVAHYQPHQAIIQSDVGNENHNFNSEIDLQEINNQINLQFYNELIRQNNNRNNMITTINEWSNETININTNSTNSTASNNYNSNPTINKRKNHYKNNLKNHYPYNNIRATNINKKQFIFNVYCLSHGNLSPKIPRKTAKLRRAGLIKELTCSDDDLYDGIKKTIEDLFPCLKGKNWKFFRCKTTSDLEVAKEPKTGWNTSALKRYQEKVVPWNGQLIELTICGYMYL</sequence>
<name>A0A2Z6SLI1_9GLOM</name>
<dbReference type="AlphaFoldDB" id="A0A2Z6SLI1"/>